<accession>A0A0D2FIT8</accession>
<feature type="compositionally biased region" description="Basic and acidic residues" evidence="1">
    <location>
        <begin position="14"/>
        <end position="27"/>
    </location>
</feature>
<keyword evidence="3" id="KW-1185">Reference proteome</keyword>
<evidence type="ECO:0008006" key="4">
    <source>
        <dbReference type="Google" id="ProtNLM"/>
    </source>
</evidence>
<sequence length="293" mass="31934">MGSEASTAPNASKSKQERIRDNQRRSRARRQEYLAGLERRVKECQVACREAELQRAALGDLQVENARLRDLLNYVGISPNLVETFGRPDMQSLPHNAAAAAHRTIRPKYQQPSALATGNLHTATMTKRELNSELCCPPYSSPASLGPPIPALTTDNLQFYDGNQCPPLVATSDTPTTSLPEIASLSPVSSYEWMLGPDSQNPPAFSDENFCCDAFGIPPNGPLLPSENANAVQCLIAKGMIEQYDPTPAEIDEIAARLATAFSLPKIPGSGCRVDSRLLLQILQEMDSRPKCD</sequence>
<evidence type="ECO:0000313" key="3">
    <source>
        <dbReference type="Proteomes" id="UP000053789"/>
    </source>
</evidence>
<dbReference type="CDD" id="cd14688">
    <property type="entry name" value="bZIP_YAP"/>
    <property type="match status" value="1"/>
</dbReference>
<dbReference type="PANTHER" id="PTHR42070:SF1">
    <property type="entry name" value="FILAMENT ASSOCIATED PROTEIN, PUTATIVE (AFU_ORTHOLOGUE AFUA_8G06630)-RELATED"/>
    <property type="match status" value="1"/>
</dbReference>
<organism evidence="2 3">
    <name type="scientific">Cladophialophora bantiana (strain ATCC 10958 / CBS 173.52 / CDC B-1940 / NIH 8579)</name>
    <name type="common">Xylohypha bantiana</name>
    <dbReference type="NCBI Taxonomy" id="1442370"/>
    <lineage>
        <taxon>Eukaryota</taxon>
        <taxon>Fungi</taxon>
        <taxon>Dikarya</taxon>
        <taxon>Ascomycota</taxon>
        <taxon>Pezizomycotina</taxon>
        <taxon>Eurotiomycetes</taxon>
        <taxon>Chaetothyriomycetidae</taxon>
        <taxon>Chaetothyriales</taxon>
        <taxon>Herpotrichiellaceae</taxon>
        <taxon>Cladophialophora</taxon>
    </lineage>
</organism>
<name>A0A0D2FIT8_CLAB1</name>
<dbReference type="OrthoDB" id="4505928at2759"/>
<dbReference type="VEuPathDB" id="FungiDB:Z519_12801"/>
<reference evidence="2" key="1">
    <citation type="submission" date="2015-01" db="EMBL/GenBank/DDBJ databases">
        <title>The Genome Sequence of Cladophialophora bantiana CBS 173.52.</title>
        <authorList>
            <consortium name="The Broad Institute Genomics Platform"/>
            <person name="Cuomo C."/>
            <person name="de Hoog S."/>
            <person name="Gorbushina A."/>
            <person name="Stielow B."/>
            <person name="Teixiera M."/>
            <person name="Abouelleil A."/>
            <person name="Chapman S.B."/>
            <person name="Priest M."/>
            <person name="Young S.K."/>
            <person name="Wortman J."/>
            <person name="Nusbaum C."/>
            <person name="Birren B."/>
        </authorList>
    </citation>
    <scope>NUCLEOTIDE SEQUENCE [LARGE SCALE GENOMIC DNA]</scope>
    <source>
        <strain evidence="2">CBS 173.52</strain>
    </source>
</reference>
<dbReference type="PANTHER" id="PTHR42070">
    <property type="entry name" value="FILAMENT ASSOCIATED PROTEIN, PUTATIVE (AFU_ORTHOLOGUE AFUA_8G06630)-RELATED"/>
    <property type="match status" value="1"/>
</dbReference>
<protein>
    <recommendedName>
        <fullName evidence="4">BZIP domain-containing protein</fullName>
    </recommendedName>
</protein>
<dbReference type="HOGENOM" id="CLU_075846_0_0_1"/>
<feature type="compositionally biased region" description="Polar residues" evidence="1">
    <location>
        <begin position="1"/>
        <end position="13"/>
    </location>
</feature>
<gene>
    <name evidence="2" type="ORF">Z519_12801</name>
</gene>
<proteinExistence type="predicted"/>
<evidence type="ECO:0000256" key="1">
    <source>
        <dbReference type="SAM" id="MobiDB-lite"/>
    </source>
</evidence>
<feature type="region of interest" description="Disordered" evidence="1">
    <location>
        <begin position="1"/>
        <end position="27"/>
    </location>
</feature>
<dbReference type="EMBL" id="KN847015">
    <property type="protein sequence ID" value="KIW86617.1"/>
    <property type="molecule type" value="Genomic_DNA"/>
</dbReference>
<dbReference type="RefSeq" id="XP_016613286.1">
    <property type="nucleotide sequence ID" value="XM_016770506.1"/>
</dbReference>
<evidence type="ECO:0000313" key="2">
    <source>
        <dbReference type="EMBL" id="KIW86617.1"/>
    </source>
</evidence>
<dbReference type="AlphaFoldDB" id="A0A0D2FIT8"/>
<dbReference type="Proteomes" id="UP000053789">
    <property type="component" value="Unassembled WGS sequence"/>
</dbReference>
<dbReference type="GeneID" id="27705729"/>